<organism evidence="4 5">
    <name type="scientific">Candidatus Woesebacteria bacterium RIFCSPHIGHO2_01_FULL_39_28</name>
    <dbReference type="NCBI Taxonomy" id="1802496"/>
    <lineage>
        <taxon>Bacteria</taxon>
        <taxon>Candidatus Woeseibacteriota</taxon>
    </lineage>
</organism>
<dbReference type="PANTHER" id="PTHR11845:SF13">
    <property type="entry name" value="5'-DEOXYNUCLEOTIDASE HDDC2"/>
    <property type="match status" value="1"/>
</dbReference>
<sequence length="65" mass="7363">MTQRVPSEDTIMRKIPANELIDLILEIGKLKEVLRTGWTKKGIKNPESVAEHTWRVAILALILSP</sequence>
<proteinExistence type="predicted"/>
<protein>
    <recommendedName>
        <fullName evidence="3">HD domain-containing protein</fullName>
    </recommendedName>
</protein>
<evidence type="ECO:0000259" key="3">
    <source>
        <dbReference type="Pfam" id="PF13023"/>
    </source>
</evidence>
<keyword evidence="1" id="KW-0479">Metal-binding</keyword>
<dbReference type="GO" id="GO:0005737">
    <property type="term" value="C:cytoplasm"/>
    <property type="evidence" value="ECO:0007669"/>
    <property type="project" value="TreeGrafter"/>
</dbReference>
<dbReference type="SUPFAM" id="SSF109604">
    <property type="entry name" value="HD-domain/PDEase-like"/>
    <property type="match status" value="1"/>
</dbReference>
<evidence type="ECO:0000313" key="4">
    <source>
        <dbReference type="EMBL" id="OGM27051.1"/>
    </source>
</evidence>
<feature type="domain" description="HD" evidence="3">
    <location>
        <begin position="27"/>
        <end position="65"/>
    </location>
</feature>
<dbReference type="PANTHER" id="PTHR11845">
    <property type="entry name" value="5'-DEOXYNUCLEOTIDASE HDDC2"/>
    <property type="match status" value="1"/>
</dbReference>
<dbReference type="EMBL" id="MGGI01000008">
    <property type="protein sequence ID" value="OGM27051.1"/>
    <property type="molecule type" value="Genomic_DNA"/>
</dbReference>
<dbReference type="GO" id="GO:0002953">
    <property type="term" value="F:5'-deoxynucleotidase activity"/>
    <property type="evidence" value="ECO:0007669"/>
    <property type="project" value="InterPro"/>
</dbReference>
<reference evidence="4 5" key="1">
    <citation type="journal article" date="2016" name="Nat. Commun.">
        <title>Thousands of microbial genomes shed light on interconnected biogeochemical processes in an aquifer system.</title>
        <authorList>
            <person name="Anantharaman K."/>
            <person name="Brown C.T."/>
            <person name="Hug L.A."/>
            <person name="Sharon I."/>
            <person name="Castelle C.J."/>
            <person name="Probst A.J."/>
            <person name="Thomas B.C."/>
            <person name="Singh A."/>
            <person name="Wilkins M.J."/>
            <person name="Karaoz U."/>
            <person name="Brodie E.L."/>
            <person name="Williams K.H."/>
            <person name="Hubbard S.S."/>
            <person name="Banfield J.F."/>
        </authorList>
    </citation>
    <scope>NUCLEOTIDE SEQUENCE [LARGE SCALE GENOMIC DNA]</scope>
</reference>
<gene>
    <name evidence="4" type="ORF">A2627_01820</name>
</gene>
<dbReference type="Gene3D" id="1.10.3210.10">
    <property type="entry name" value="Hypothetical protein af1432"/>
    <property type="match status" value="1"/>
</dbReference>
<evidence type="ECO:0000256" key="1">
    <source>
        <dbReference type="ARBA" id="ARBA00022723"/>
    </source>
</evidence>
<dbReference type="GO" id="GO:0046872">
    <property type="term" value="F:metal ion binding"/>
    <property type="evidence" value="ECO:0007669"/>
    <property type="project" value="UniProtKB-KW"/>
</dbReference>
<dbReference type="InterPro" id="IPR006674">
    <property type="entry name" value="HD_domain"/>
</dbReference>
<accession>A0A1F7YI81</accession>
<evidence type="ECO:0000313" key="5">
    <source>
        <dbReference type="Proteomes" id="UP000178851"/>
    </source>
</evidence>
<dbReference type="AlphaFoldDB" id="A0A1F7YI81"/>
<dbReference type="Pfam" id="PF13023">
    <property type="entry name" value="HD_3"/>
    <property type="match status" value="1"/>
</dbReference>
<name>A0A1F7YI81_9BACT</name>
<comment type="caution">
    <text evidence="4">The sequence shown here is derived from an EMBL/GenBank/DDBJ whole genome shotgun (WGS) entry which is preliminary data.</text>
</comment>
<dbReference type="InterPro" id="IPR039356">
    <property type="entry name" value="YfbR/HDDC2"/>
</dbReference>
<evidence type="ECO:0000256" key="2">
    <source>
        <dbReference type="ARBA" id="ARBA00022801"/>
    </source>
</evidence>
<dbReference type="Proteomes" id="UP000178851">
    <property type="component" value="Unassembled WGS sequence"/>
</dbReference>
<keyword evidence="2" id="KW-0378">Hydrolase</keyword>